<evidence type="ECO:0000259" key="1">
    <source>
        <dbReference type="SMART" id="SM00530"/>
    </source>
</evidence>
<dbReference type="SMART" id="SM00530">
    <property type="entry name" value="HTH_XRE"/>
    <property type="match status" value="1"/>
</dbReference>
<dbReference type="Pfam" id="PF19054">
    <property type="entry name" value="DUF5753"/>
    <property type="match status" value="1"/>
</dbReference>
<organism evidence="2 3">
    <name type="scientific">Phytomonospora endophytica</name>
    <dbReference type="NCBI Taxonomy" id="714109"/>
    <lineage>
        <taxon>Bacteria</taxon>
        <taxon>Bacillati</taxon>
        <taxon>Actinomycetota</taxon>
        <taxon>Actinomycetes</taxon>
        <taxon>Micromonosporales</taxon>
        <taxon>Micromonosporaceae</taxon>
        <taxon>Phytomonospora</taxon>
    </lineage>
</organism>
<dbReference type="CDD" id="cd00093">
    <property type="entry name" value="HTH_XRE"/>
    <property type="match status" value="1"/>
</dbReference>
<name>A0A841G1C0_9ACTN</name>
<comment type="caution">
    <text evidence="2">The sequence shown here is derived from an EMBL/GenBank/DDBJ whole genome shotgun (WGS) entry which is preliminary data.</text>
</comment>
<proteinExistence type="predicted"/>
<dbReference type="Proteomes" id="UP000548476">
    <property type="component" value="Unassembled WGS sequence"/>
</dbReference>
<dbReference type="InterPro" id="IPR010982">
    <property type="entry name" value="Lambda_DNA-bd_dom_sf"/>
</dbReference>
<dbReference type="Pfam" id="PF13560">
    <property type="entry name" value="HTH_31"/>
    <property type="match status" value="1"/>
</dbReference>
<dbReference type="SUPFAM" id="SSF47413">
    <property type="entry name" value="lambda repressor-like DNA-binding domains"/>
    <property type="match status" value="1"/>
</dbReference>
<protein>
    <recommendedName>
        <fullName evidence="1">HTH cro/C1-type domain-containing protein</fullName>
    </recommendedName>
</protein>
<dbReference type="AlphaFoldDB" id="A0A841G1C0"/>
<sequence>MADKRFQKRTLRGIWLGKALEEIRVEAGLTARDAAAHIRRDPSSVSRMEDGRIPVSEEVLDGYLDMCGITDPHRRADLATIRRDAAQSGWWDGYKGDVVATLMDRAWIESKAVSIRSLEMNSLPGLLQTPAYAEGVMRLVDPSSSDVDIARWLEVRMTRQHILTRHDPIGLVSVIDESLLQRVVSERVVMKAQLDYLLEASERQNVELRVLPSSAHAGVTGSFEVFDLMDPYPEVAYVGTPAGDICVEGPTVEVLSRAYDRFLAASLDPAASRGLIIAERDNL</sequence>
<reference evidence="2 3" key="1">
    <citation type="submission" date="2020-08" db="EMBL/GenBank/DDBJ databases">
        <title>Genomic Encyclopedia of Type Strains, Phase IV (KMG-IV): sequencing the most valuable type-strain genomes for metagenomic binning, comparative biology and taxonomic classification.</title>
        <authorList>
            <person name="Goeker M."/>
        </authorList>
    </citation>
    <scope>NUCLEOTIDE SEQUENCE [LARGE SCALE GENOMIC DNA]</scope>
    <source>
        <strain evidence="2 3">YIM 65646</strain>
    </source>
</reference>
<evidence type="ECO:0000313" key="3">
    <source>
        <dbReference type="Proteomes" id="UP000548476"/>
    </source>
</evidence>
<gene>
    <name evidence="2" type="ORF">HNR73_007626</name>
</gene>
<dbReference type="InterPro" id="IPR001387">
    <property type="entry name" value="Cro/C1-type_HTH"/>
</dbReference>
<dbReference type="Gene3D" id="1.10.260.40">
    <property type="entry name" value="lambda repressor-like DNA-binding domains"/>
    <property type="match status" value="1"/>
</dbReference>
<evidence type="ECO:0000313" key="2">
    <source>
        <dbReference type="EMBL" id="MBB6039728.1"/>
    </source>
</evidence>
<feature type="domain" description="HTH cro/C1-type" evidence="1">
    <location>
        <begin position="19"/>
        <end position="74"/>
    </location>
</feature>
<dbReference type="GO" id="GO:0003677">
    <property type="term" value="F:DNA binding"/>
    <property type="evidence" value="ECO:0007669"/>
    <property type="project" value="InterPro"/>
</dbReference>
<dbReference type="RefSeq" id="WP_184792815.1">
    <property type="nucleotide sequence ID" value="NZ_BONT01000101.1"/>
</dbReference>
<dbReference type="InterPro" id="IPR043917">
    <property type="entry name" value="DUF5753"/>
</dbReference>
<accession>A0A841G1C0</accession>
<dbReference type="EMBL" id="JACHGT010000025">
    <property type="protein sequence ID" value="MBB6039728.1"/>
    <property type="molecule type" value="Genomic_DNA"/>
</dbReference>
<keyword evidence="3" id="KW-1185">Reference proteome</keyword>